<evidence type="ECO:0000313" key="6">
    <source>
        <dbReference type="Proteomes" id="UP000663841"/>
    </source>
</evidence>
<dbReference type="SMART" id="SM00066">
    <property type="entry name" value="GAL4"/>
    <property type="match status" value="1"/>
</dbReference>
<dbReference type="Pfam" id="PF11951">
    <property type="entry name" value="Fungal_trans_2"/>
    <property type="match status" value="1"/>
</dbReference>
<dbReference type="PROSITE" id="PS00463">
    <property type="entry name" value="ZN2_CY6_FUNGAL_1"/>
    <property type="match status" value="1"/>
</dbReference>
<dbReference type="InterPro" id="IPR001138">
    <property type="entry name" value="Zn2Cys6_DnaBD"/>
</dbReference>
<evidence type="ECO:0000259" key="4">
    <source>
        <dbReference type="PROSITE" id="PS50048"/>
    </source>
</evidence>
<protein>
    <recommendedName>
        <fullName evidence="4">Zn(2)-C6 fungal-type domain-containing protein</fullName>
    </recommendedName>
</protein>
<sequence length="637" mass="71172">MTPLPTIMSIRSTTGCYACKTRRKKCDEIKPKCLRCMKSRIDCEYSYLPTTGRSTKQRTKPAPRPASEHGKKLEKQKLNSTTLEPTNVSEAPSTHVGLFDYPLAPSLDISLPLDTDWEAALHLPATMPYPLEIRGFLPPSVVSQQPLALPTANLTSAQASLFNALFSLGEANCLQQSNFPSTHALIHSTSRVEQTSPTPHLYDLTSCSRHALISDSQLYEYEEPGDDEDLEGVKKIFCQTPLGLDRTVDSNSLPFVLQSFAQWFPLAVFDPLKIIHAAKDAIISQFSQSPTAHSRLLLISELMNMLTKSWTLDERGKRRLQLLRGEIRQNVTGYQAQRWPVSEEERQRANTALDHTLELISIQVVTSPLSATLHLLQSAAPVFLSACPPPHPPHLSEILLEPGINLRNFAAADITTSVTTGKPLLCRYHIPWSLELCDDFMKKRENQGLQWLLGIPDEFIMLFGYMTGLKQDSEATGTPVSARIVENIEEDMKAIKILPCESRDPSLVIGRMVVQECWREAVFIYLYMALCGAHALDPRVEKAQKGFMKLLNGIRPGRNPDAFLVIQMLIAGMATTKISHRQVIRSRILGLPECANPNTAGNDSLLMLEDVWTRTELAGRAARWQDLREACRRITGI</sequence>
<gene>
    <name evidence="5" type="ORF">RDB_LOCUS88176</name>
</gene>
<evidence type="ECO:0000313" key="5">
    <source>
        <dbReference type="EMBL" id="CAE6438146.1"/>
    </source>
</evidence>
<evidence type="ECO:0000256" key="3">
    <source>
        <dbReference type="SAM" id="MobiDB-lite"/>
    </source>
</evidence>
<reference evidence="5" key="1">
    <citation type="submission" date="2021-01" db="EMBL/GenBank/DDBJ databases">
        <authorList>
            <person name="Kaushik A."/>
        </authorList>
    </citation>
    <scope>NUCLEOTIDE SEQUENCE</scope>
    <source>
        <strain evidence="5">AG3-T5</strain>
    </source>
</reference>
<dbReference type="InterPro" id="IPR036864">
    <property type="entry name" value="Zn2-C6_fun-type_DNA-bd_sf"/>
</dbReference>
<feature type="compositionally biased region" description="Polar residues" evidence="3">
    <location>
        <begin position="78"/>
        <end position="89"/>
    </location>
</feature>
<dbReference type="Gene3D" id="4.10.240.10">
    <property type="entry name" value="Zn(2)-C6 fungal-type DNA-binding domain"/>
    <property type="match status" value="1"/>
</dbReference>
<dbReference type="CDD" id="cd00067">
    <property type="entry name" value="GAL4"/>
    <property type="match status" value="1"/>
</dbReference>
<dbReference type="SUPFAM" id="SSF57701">
    <property type="entry name" value="Zn2/Cys6 DNA-binding domain"/>
    <property type="match status" value="1"/>
</dbReference>
<dbReference type="GO" id="GO:0005634">
    <property type="term" value="C:nucleus"/>
    <property type="evidence" value="ECO:0007669"/>
    <property type="project" value="UniProtKB-SubCell"/>
</dbReference>
<dbReference type="PANTHER" id="PTHR37534:SF46">
    <property type="entry name" value="ZN(II)2CYS6 TRANSCRIPTION FACTOR (EUROFUNG)"/>
    <property type="match status" value="1"/>
</dbReference>
<evidence type="ECO:0000256" key="1">
    <source>
        <dbReference type="ARBA" id="ARBA00004123"/>
    </source>
</evidence>
<dbReference type="PROSITE" id="PS50048">
    <property type="entry name" value="ZN2_CY6_FUNGAL_2"/>
    <property type="match status" value="1"/>
</dbReference>
<keyword evidence="2" id="KW-0539">Nucleus</keyword>
<dbReference type="GO" id="GO:0000981">
    <property type="term" value="F:DNA-binding transcription factor activity, RNA polymerase II-specific"/>
    <property type="evidence" value="ECO:0007669"/>
    <property type="project" value="InterPro"/>
</dbReference>
<dbReference type="Pfam" id="PF00172">
    <property type="entry name" value="Zn_clus"/>
    <property type="match status" value="1"/>
</dbReference>
<feature type="domain" description="Zn(2)-C6 fungal-type" evidence="4">
    <location>
        <begin position="15"/>
        <end position="45"/>
    </location>
</feature>
<name>A0A8H3ASX7_9AGAM</name>
<comment type="subcellular location">
    <subcellularLocation>
        <location evidence="1">Nucleus</location>
    </subcellularLocation>
</comment>
<dbReference type="InterPro" id="IPR021858">
    <property type="entry name" value="Fun_TF"/>
</dbReference>
<accession>A0A8H3ASX7</accession>
<dbReference type="AlphaFoldDB" id="A0A8H3ASX7"/>
<dbReference type="EMBL" id="CAJMWW010000090">
    <property type="protein sequence ID" value="CAE6438146.1"/>
    <property type="molecule type" value="Genomic_DNA"/>
</dbReference>
<comment type="caution">
    <text evidence="5">The sequence shown here is derived from an EMBL/GenBank/DDBJ whole genome shotgun (WGS) entry which is preliminary data.</text>
</comment>
<feature type="region of interest" description="Disordered" evidence="3">
    <location>
        <begin position="52"/>
        <end position="89"/>
    </location>
</feature>
<dbReference type="PANTHER" id="PTHR37534">
    <property type="entry name" value="TRANSCRIPTIONAL ACTIVATOR PROTEIN UGA3"/>
    <property type="match status" value="1"/>
</dbReference>
<dbReference type="Proteomes" id="UP000663841">
    <property type="component" value="Unassembled WGS sequence"/>
</dbReference>
<dbReference type="GO" id="GO:0008270">
    <property type="term" value="F:zinc ion binding"/>
    <property type="evidence" value="ECO:0007669"/>
    <property type="project" value="InterPro"/>
</dbReference>
<organism evidence="5 6">
    <name type="scientific">Rhizoctonia solani</name>
    <dbReference type="NCBI Taxonomy" id="456999"/>
    <lineage>
        <taxon>Eukaryota</taxon>
        <taxon>Fungi</taxon>
        <taxon>Dikarya</taxon>
        <taxon>Basidiomycota</taxon>
        <taxon>Agaricomycotina</taxon>
        <taxon>Agaricomycetes</taxon>
        <taxon>Cantharellales</taxon>
        <taxon>Ceratobasidiaceae</taxon>
        <taxon>Rhizoctonia</taxon>
    </lineage>
</organism>
<evidence type="ECO:0000256" key="2">
    <source>
        <dbReference type="ARBA" id="ARBA00023242"/>
    </source>
</evidence>
<proteinExistence type="predicted"/>
<feature type="compositionally biased region" description="Basic and acidic residues" evidence="3">
    <location>
        <begin position="66"/>
        <end position="77"/>
    </location>
</feature>